<dbReference type="Pfam" id="PF13517">
    <property type="entry name" value="FG-GAP_3"/>
    <property type="match status" value="2"/>
</dbReference>
<dbReference type="PANTHER" id="PTHR46580:SF4">
    <property type="entry name" value="ATP_GTP-BINDING PROTEIN"/>
    <property type="match status" value="1"/>
</dbReference>
<evidence type="ECO:0000313" key="4">
    <source>
        <dbReference type="EMBL" id="TWU06210.1"/>
    </source>
</evidence>
<dbReference type="AlphaFoldDB" id="A0A5C6B2U3"/>
<dbReference type="Pfam" id="PF07593">
    <property type="entry name" value="UnbV_ASPIC"/>
    <property type="match status" value="1"/>
</dbReference>
<dbReference type="PANTHER" id="PTHR46580">
    <property type="entry name" value="SENSOR KINASE-RELATED"/>
    <property type="match status" value="1"/>
</dbReference>
<dbReference type="SUPFAM" id="SSF69318">
    <property type="entry name" value="Integrin alpha N-terminal domain"/>
    <property type="match status" value="1"/>
</dbReference>
<keyword evidence="5" id="KW-1185">Reference proteome</keyword>
<evidence type="ECO:0000313" key="5">
    <source>
        <dbReference type="Proteomes" id="UP000320176"/>
    </source>
</evidence>
<dbReference type="InterPro" id="IPR013517">
    <property type="entry name" value="FG-GAP"/>
</dbReference>
<protein>
    <submittedName>
        <fullName evidence="4">FG-GAP repeat protein</fullName>
    </submittedName>
</protein>
<sequence>MNRTLKNPKPLIAAAVVCVLLVLGFAVYIMRSQEDDQQAADKMFASEQTVASFYASLAALDVEENERAEKLLTDAVKRETREPALWANLAVAQMRLNEPDKSAESLRRALDQASDSRELALLNSQILEYSGRIEQAINQLQKLHREWPENVAVTFSLASLLGQIQDDAAEAERISLLKDILDRVPNNLRVLSEQARVAASLGRDAELRQAIDALDRNSAAWPDAIKQYLTKADEEARDGNHRQAALSLTFLQNLLKPRPEYQQSLAQLGILTVGAIGTPLRSPLRLTMPSAETADADHQLTFEETYPLGKAARPDHVLAMEHSGERRSTLISLSDNLLHIDALAALPFPGLSTTANPASVCVADVNSDFHQDLICVGEKGCRIFLGTQDGSFSLVNDPSEDLNRSASSVWPVDIDADGDIDLLLSDDETALRGVRNNGDMTFTSIETGIEAHSVANLASVDFDGDGDVDVVTLDDSGALIAWQNERGGKYVATELPDDQRRIALAIGDIDRSGRMDLITISESGHLRSAHWEVDHWTESPIATWLPTDSFTTAVTGDLYLSTADLDNNGGVDVVASTTSKNAVWLQTTDGAWTLLDQSPSIRPTSIVDFNEDGRLDLVGLSESGVTVALNQSQAGYGWTTLKPLANTGAGDKRINSFGIGGRIEVRAGNLVQANEIDSPRVHFGLGNHRRADVARIIWPNGTVQAEFDLTSGETLVANQRLKGSCPWVFTFDGQDFRFVKDFIWRSPLGLRINAQTTAGVTQTEDWIKIPGDQLAEVDGRYLVRITAELWETHFFDHVSMIAVDHPIDVEVFVDERFVPQSMPDQKVTSLAPPKPLSNIVDDAGDSMDETLRSNDGVYADGFALGEFQGVAKDHWIEFDLPSEASPDQTVMIVGHGWIYPTDSSLNAALDQGNAARPYPLILEQQHPDGHWSLVQENLGFPAGKNKDVLLPIPSRSLTVSRRFRLRTNMEVYWDSLRWSYVVESVEPRLTTLKTSRTTLRYRGYSRLLPEHRRRPDTPVYEVTSTGQRWLDLDGYYTRYGDIGDLLESVDDRYAIVNAGDELVFEFDAIGRPPSGWQRDFVLVGDGWVKDGDLNTAFSQTVLPLPSHDKTEYRGPLVPLIEDAVYQQHIKDWLNYHTRYITHDHFHQHLWQQNAGVGTNEAQP</sequence>
<accession>A0A5C6B2U3</accession>
<dbReference type="InterPro" id="IPR028994">
    <property type="entry name" value="Integrin_alpha_N"/>
</dbReference>
<organism evidence="4 5">
    <name type="scientific">Stieleria varia</name>
    <dbReference type="NCBI Taxonomy" id="2528005"/>
    <lineage>
        <taxon>Bacteria</taxon>
        <taxon>Pseudomonadati</taxon>
        <taxon>Planctomycetota</taxon>
        <taxon>Planctomycetia</taxon>
        <taxon>Pirellulales</taxon>
        <taxon>Pirellulaceae</taxon>
        <taxon>Stieleria</taxon>
    </lineage>
</organism>
<evidence type="ECO:0000259" key="3">
    <source>
        <dbReference type="Pfam" id="PF07593"/>
    </source>
</evidence>
<reference evidence="4 5" key="1">
    <citation type="submission" date="2019-02" db="EMBL/GenBank/DDBJ databases">
        <title>Deep-cultivation of Planctomycetes and their phenomic and genomic characterization uncovers novel biology.</title>
        <authorList>
            <person name="Wiegand S."/>
            <person name="Jogler M."/>
            <person name="Boedeker C."/>
            <person name="Pinto D."/>
            <person name="Vollmers J."/>
            <person name="Rivas-Marin E."/>
            <person name="Kohn T."/>
            <person name="Peeters S.H."/>
            <person name="Heuer A."/>
            <person name="Rast P."/>
            <person name="Oberbeckmann S."/>
            <person name="Bunk B."/>
            <person name="Jeske O."/>
            <person name="Meyerdierks A."/>
            <person name="Storesund J.E."/>
            <person name="Kallscheuer N."/>
            <person name="Luecker S."/>
            <person name="Lage O.M."/>
            <person name="Pohl T."/>
            <person name="Merkel B.J."/>
            <person name="Hornburger P."/>
            <person name="Mueller R.-W."/>
            <person name="Bruemmer F."/>
            <person name="Labrenz M."/>
            <person name="Spormann A.M."/>
            <person name="Op Den Camp H."/>
            <person name="Overmann J."/>
            <person name="Amann R."/>
            <person name="Jetten M.S.M."/>
            <person name="Mascher T."/>
            <person name="Medema M.H."/>
            <person name="Devos D.P."/>
            <person name="Kaster A.-K."/>
            <person name="Ovreas L."/>
            <person name="Rohde M."/>
            <person name="Galperin M.Y."/>
            <person name="Jogler C."/>
        </authorList>
    </citation>
    <scope>NUCLEOTIDE SEQUENCE [LARGE SCALE GENOMIC DNA]</scope>
    <source>
        <strain evidence="4 5">Pla52n</strain>
    </source>
</reference>
<evidence type="ECO:0000256" key="1">
    <source>
        <dbReference type="ARBA" id="ARBA00022729"/>
    </source>
</evidence>
<dbReference type="RefSeq" id="WP_146519322.1">
    <property type="nucleotide sequence ID" value="NZ_CP151726.1"/>
</dbReference>
<evidence type="ECO:0000256" key="2">
    <source>
        <dbReference type="SAM" id="Coils"/>
    </source>
</evidence>
<gene>
    <name evidence="4" type="ORF">Pla52n_19300</name>
</gene>
<keyword evidence="2" id="KW-0175">Coiled coil</keyword>
<proteinExistence type="predicted"/>
<dbReference type="Proteomes" id="UP000320176">
    <property type="component" value="Unassembled WGS sequence"/>
</dbReference>
<dbReference type="Gene3D" id="1.25.40.10">
    <property type="entry name" value="Tetratricopeptide repeat domain"/>
    <property type="match status" value="1"/>
</dbReference>
<dbReference type="EMBL" id="SJPN01000002">
    <property type="protein sequence ID" value="TWU06210.1"/>
    <property type="molecule type" value="Genomic_DNA"/>
</dbReference>
<keyword evidence="1" id="KW-0732">Signal</keyword>
<dbReference type="SUPFAM" id="SSF48452">
    <property type="entry name" value="TPR-like"/>
    <property type="match status" value="1"/>
</dbReference>
<dbReference type="InterPro" id="IPR011990">
    <property type="entry name" value="TPR-like_helical_dom_sf"/>
</dbReference>
<comment type="caution">
    <text evidence="4">The sequence shown here is derived from an EMBL/GenBank/DDBJ whole genome shotgun (WGS) entry which is preliminary data.</text>
</comment>
<dbReference type="OrthoDB" id="221211at2"/>
<name>A0A5C6B2U3_9BACT</name>
<feature type="domain" description="ASPIC/UnbV" evidence="3">
    <location>
        <begin position="677"/>
        <end position="716"/>
    </location>
</feature>
<dbReference type="InterPro" id="IPR011519">
    <property type="entry name" value="UnbV_ASPIC"/>
</dbReference>
<feature type="coiled-coil region" evidence="2">
    <location>
        <begin position="119"/>
        <end position="146"/>
    </location>
</feature>